<dbReference type="Proteomes" id="UP000789759">
    <property type="component" value="Unassembled WGS sequence"/>
</dbReference>
<dbReference type="EMBL" id="CAJVQA010035940">
    <property type="protein sequence ID" value="CAG8807849.1"/>
    <property type="molecule type" value="Genomic_DNA"/>
</dbReference>
<feature type="non-terminal residue" evidence="2">
    <location>
        <position position="1"/>
    </location>
</feature>
<reference evidence="2" key="1">
    <citation type="submission" date="2021-06" db="EMBL/GenBank/DDBJ databases">
        <authorList>
            <person name="Kallberg Y."/>
            <person name="Tangrot J."/>
            <person name="Rosling A."/>
        </authorList>
    </citation>
    <scope>NUCLEOTIDE SEQUENCE</scope>
    <source>
        <strain evidence="2">FL966</strain>
    </source>
</reference>
<feature type="region of interest" description="Disordered" evidence="1">
    <location>
        <begin position="1"/>
        <end position="23"/>
    </location>
</feature>
<protein>
    <submittedName>
        <fullName evidence="2">19609_t:CDS:1</fullName>
    </submittedName>
</protein>
<proteinExistence type="predicted"/>
<feature type="compositionally biased region" description="Basic and acidic residues" evidence="1">
    <location>
        <begin position="11"/>
        <end position="23"/>
    </location>
</feature>
<gene>
    <name evidence="2" type="ORF">CPELLU_LOCUS18333</name>
</gene>
<keyword evidence="3" id="KW-1185">Reference proteome</keyword>
<accession>A0A9N9K423</accession>
<evidence type="ECO:0000313" key="3">
    <source>
        <dbReference type="Proteomes" id="UP000789759"/>
    </source>
</evidence>
<name>A0A9N9K423_9GLOM</name>
<organism evidence="2 3">
    <name type="scientific">Cetraspora pellucida</name>
    <dbReference type="NCBI Taxonomy" id="1433469"/>
    <lineage>
        <taxon>Eukaryota</taxon>
        <taxon>Fungi</taxon>
        <taxon>Fungi incertae sedis</taxon>
        <taxon>Mucoromycota</taxon>
        <taxon>Glomeromycotina</taxon>
        <taxon>Glomeromycetes</taxon>
        <taxon>Diversisporales</taxon>
        <taxon>Gigasporaceae</taxon>
        <taxon>Cetraspora</taxon>
    </lineage>
</organism>
<evidence type="ECO:0000313" key="2">
    <source>
        <dbReference type="EMBL" id="CAG8807849.1"/>
    </source>
</evidence>
<feature type="compositionally biased region" description="Basic residues" evidence="1">
    <location>
        <begin position="1"/>
        <end position="10"/>
    </location>
</feature>
<sequence>KHHKTCSRNKGKQEQKNKDILPEHYDHELNHQDSIEVLSEEKFAQTL</sequence>
<comment type="caution">
    <text evidence="2">The sequence shown here is derived from an EMBL/GenBank/DDBJ whole genome shotgun (WGS) entry which is preliminary data.</text>
</comment>
<feature type="non-terminal residue" evidence="2">
    <location>
        <position position="47"/>
    </location>
</feature>
<evidence type="ECO:0000256" key="1">
    <source>
        <dbReference type="SAM" id="MobiDB-lite"/>
    </source>
</evidence>
<dbReference type="AlphaFoldDB" id="A0A9N9K423"/>